<evidence type="ECO:0008006" key="2">
    <source>
        <dbReference type="Google" id="ProtNLM"/>
    </source>
</evidence>
<organism evidence="1">
    <name type="scientific">marine sediment metagenome</name>
    <dbReference type="NCBI Taxonomy" id="412755"/>
    <lineage>
        <taxon>unclassified sequences</taxon>
        <taxon>metagenomes</taxon>
        <taxon>ecological metagenomes</taxon>
    </lineage>
</organism>
<reference evidence="1" key="1">
    <citation type="journal article" date="2014" name="Front. Microbiol.">
        <title>High frequency of phylogenetically diverse reductive dehalogenase-homologous genes in deep subseafloor sedimentary metagenomes.</title>
        <authorList>
            <person name="Kawai M."/>
            <person name="Futagami T."/>
            <person name="Toyoda A."/>
            <person name="Takaki Y."/>
            <person name="Nishi S."/>
            <person name="Hori S."/>
            <person name="Arai W."/>
            <person name="Tsubouchi T."/>
            <person name="Morono Y."/>
            <person name="Uchiyama I."/>
            <person name="Ito T."/>
            <person name="Fujiyama A."/>
            <person name="Inagaki F."/>
            <person name="Takami H."/>
        </authorList>
    </citation>
    <scope>NUCLEOTIDE SEQUENCE</scope>
    <source>
        <strain evidence="1">Expedition CK06-06</strain>
    </source>
</reference>
<evidence type="ECO:0000313" key="1">
    <source>
        <dbReference type="EMBL" id="GAH64345.1"/>
    </source>
</evidence>
<feature type="non-terminal residue" evidence="1">
    <location>
        <position position="1"/>
    </location>
</feature>
<dbReference type="EMBL" id="BARU01033169">
    <property type="protein sequence ID" value="GAH64345.1"/>
    <property type="molecule type" value="Genomic_DNA"/>
</dbReference>
<proteinExistence type="predicted"/>
<accession>X1I4W2</accession>
<sequence length="150" mass="16023">FWSIGEHLITVAGAAADLTFPIIGVSRLPSGLTIAQVDLMLIIRAIQDTSGADNYIDQVSKTLRVMKAGGTWGSDDVVGLTFDQDALYCVASTKEFGPAIVGSHDIRAVVDGNGTYNVRSEESNRGDAISALADNILLRDVQVGFRVYFS</sequence>
<comment type="caution">
    <text evidence="1">The sequence shown here is derived from an EMBL/GenBank/DDBJ whole genome shotgun (WGS) entry which is preliminary data.</text>
</comment>
<gene>
    <name evidence="1" type="ORF">S03H2_52222</name>
</gene>
<dbReference type="AlphaFoldDB" id="X1I4W2"/>
<name>X1I4W2_9ZZZZ</name>
<protein>
    <recommendedName>
        <fullName evidence="2">Baseplate protein J-like domain-containing protein</fullName>
    </recommendedName>
</protein>